<proteinExistence type="predicted"/>
<dbReference type="AlphaFoldDB" id="A0A5C4SA35"/>
<name>A0A5C4SA35_CHLTI</name>
<dbReference type="OrthoDB" id="7775479at2"/>
<dbReference type="EMBL" id="VDCH01000001">
    <property type="protein sequence ID" value="TNJ40413.1"/>
    <property type="molecule type" value="Genomic_DNA"/>
</dbReference>
<gene>
    <name evidence="1" type="ORF">FGF66_01290</name>
</gene>
<sequence length="87" mass="10506">MIPYQNINLLSPIVSFDYGDDWICLEWFSGEMRTFRYNEAGKRHVDQMIKCAKKGKGLSTYIEKNRRNFEPDKKNKKRFLFFRNKGF</sequence>
<accession>A0A5C4SA35</accession>
<comment type="caution">
    <text evidence="1">The sequence shown here is derived from an EMBL/GenBank/DDBJ whole genome shotgun (WGS) entry which is preliminary data.</text>
</comment>
<evidence type="ECO:0008006" key="3">
    <source>
        <dbReference type="Google" id="ProtNLM"/>
    </source>
</evidence>
<dbReference type="Proteomes" id="UP000308271">
    <property type="component" value="Unassembled WGS sequence"/>
</dbReference>
<dbReference type="RefSeq" id="WP_139455883.1">
    <property type="nucleotide sequence ID" value="NZ_VDCH01000001.1"/>
</dbReference>
<organism evidence="1 2">
    <name type="scientific">Chlorobaculum thiosulfatiphilum</name>
    <name type="common">Chlorobium limicola f.sp. thiosulfatophilum</name>
    <dbReference type="NCBI Taxonomy" id="115852"/>
    <lineage>
        <taxon>Bacteria</taxon>
        <taxon>Pseudomonadati</taxon>
        <taxon>Chlorobiota</taxon>
        <taxon>Chlorobiia</taxon>
        <taxon>Chlorobiales</taxon>
        <taxon>Chlorobiaceae</taxon>
        <taxon>Chlorobaculum</taxon>
    </lineage>
</organism>
<evidence type="ECO:0000313" key="1">
    <source>
        <dbReference type="EMBL" id="TNJ40413.1"/>
    </source>
</evidence>
<protein>
    <recommendedName>
        <fullName evidence="3">KTSC domain-containing protein</fullName>
    </recommendedName>
</protein>
<reference evidence="1 2" key="1">
    <citation type="submission" date="2019-05" db="EMBL/GenBank/DDBJ databases">
        <title>Draft Whole-Genome sequence of the green sulfur bacterium Chlorobaculum thiosulfatiphilum DSM 249.</title>
        <authorList>
            <person name="Meyer T.E."/>
            <person name="Kyndt J.A."/>
        </authorList>
    </citation>
    <scope>NUCLEOTIDE SEQUENCE [LARGE SCALE GENOMIC DNA]</scope>
    <source>
        <strain evidence="1 2">DSM 249</strain>
    </source>
</reference>
<keyword evidence="2" id="KW-1185">Reference proteome</keyword>
<evidence type="ECO:0000313" key="2">
    <source>
        <dbReference type="Proteomes" id="UP000308271"/>
    </source>
</evidence>